<accession>A0A165SFH8</accession>
<keyword evidence="3" id="KW-1185">Reference proteome</keyword>
<evidence type="ECO:0000313" key="2">
    <source>
        <dbReference type="EMBL" id="KZT25080.1"/>
    </source>
</evidence>
<dbReference type="SUPFAM" id="SSF81383">
    <property type="entry name" value="F-box domain"/>
    <property type="match status" value="1"/>
</dbReference>
<dbReference type="PROSITE" id="PS51257">
    <property type="entry name" value="PROKAR_LIPOPROTEIN"/>
    <property type="match status" value="1"/>
</dbReference>
<feature type="domain" description="F-box" evidence="1">
    <location>
        <begin position="87"/>
        <end position="141"/>
    </location>
</feature>
<dbReference type="STRING" id="1314782.A0A165SFH8"/>
<dbReference type="Proteomes" id="UP000076761">
    <property type="component" value="Unassembled WGS sequence"/>
</dbReference>
<dbReference type="InParanoid" id="A0A165SFH8"/>
<dbReference type="OrthoDB" id="3365698at2759"/>
<organism evidence="2 3">
    <name type="scientific">Neolentinus lepideus HHB14362 ss-1</name>
    <dbReference type="NCBI Taxonomy" id="1314782"/>
    <lineage>
        <taxon>Eukaryota</taxon>
        <taxon>Fungi</taxon>
        <taxon>Dikarya</taxon>
        <taxon>Basidiomycota</taxon>
        <taxon>Agaricomycotina</taxon>
        <taxon>Agaricomycetes</taxon>
        <taxon>Gloeophyllales</taxon>
        <taxon>Gloeophyllaceae</taxon>
        <taxon>Neolentinus</taxon>
    </lineage>
</organism>
<reference evidence="2 3" key="1">
    <citation type="journal article" date="2016" name="Mol. Biol. Evol.">
        <title>Comparative Genomics of Early-Diverging Mushroom-Forming Fungi Provides Insights into the Origins of Lignocellulose Decay Capabilities.</title>
        <authorList>
            <person name="Nagy L.G."/>
            <person name="Riley R."/>
            <person name="Tritt A."/>
            <person name="Adam C."/>
            <person name="Daum C."/>
            <person name="Floudas D."/>
            <person name="Sun H."/>
            <person name="Yadav J.S."/>
            <person name="Pangilinan J."/>
            <person name="Larsson K.H."/>
            <person name="Matsuura K."/>
            <person name="Barry K."/>
            <person name="Labutti K."/>
            <person name="Kuo R."/>
            <person name="Ohm R.A."/>
            <person name="Bhattacharya S.S."/>
            <person name="Shirouzu T."/>
            <person name="Yoshinaga Y."/>
            <person name="Martin F.M."/>
            <person name="Grigoriev I.V."/>
            <person name="Hibbett D.S."/>
        </authorList>
    </citation>
    <scope>NUCLEOTIDE SEQUENCE [LARGE SCALE GENOMIC DNA]</scope>
    <source>
        <strain evidence="2 3">HHB14362 ss-1</strain>
    </source>
</reference>
<dbReference type="Gene3D" id="1.20.1280.50">
    <property type="match status" value="1"/>
</dbReference>
<dbReference type="EMBL" id="KV425574">
    <property type="protein sequence ID" value="KZT25080.1"/>
    <property type="molecule type" value="Genomic_DNA"/>
</dbReference>
<dbReference type="Pfam" id="PF12937">
    <property type="entry name" value="F-box-like"/>
    <property type="match status" value="1"/>
</dbReference>
<dbReference type="AlphaFoldDB" id="A0A165SFH8"/>
<proteinExistence type="predicted"/>
<gene>
    <name evidence="2" type="ORF">NEOLEDRAFT_1169804</name>
</gene>
<evidence type="ECO:0000259" key="1">
    <source>
        <dbReference type="PROSITE" id="PS50181"/>
    </source>
</evidence>
<protein>
    <recommendedName>
        <fullName evidence="1">F-box domain-containing protein</fullName>
    </recommendedName>
</protein>
<dbReference type="InterPro" id="IPR036047">
    <property type="entry name" value="F-box-like_dom_sf"/>
</dbReference>
<name>A0A165SFH8_9AGAM</name>
<dbReference type="PROSITE" id="PS50181">
    <property type="entry name" value="FBOX"/>
    <property type="match status" value="1"/>
</dbReference>
<evidence type="ECO:0000313" key="3">
    <source>
        <dbReference type="Proteomes" id="UP000076761"/>
    </source>
</evidence>
<sequence length="612" mass="68005">MTWLRENGPKYLPAVAIMFSCDCDFRAMRIQPLVNQTRVDCRKRIIGRTDRERTSLMSGVPPNAHASALEPLADGNGISRNADSDGISSINRLPPELLAVILSFVAEDEKDVVFCDTTKVSHVCRYWRDAALGESTLWRTLRYTPPFWTSLLLERSRAAPLRASFVLDSADALESAHQVMQHFHRVAELSLTGMSNEIDEVLGELPEAASFLESWDMTKKLNHELPPPATRFFHVRAPRLRHFTLRGFACDWTSSLFRGLTSLSVHNAMRNTKTSPETVLRILSMSPKLTELALRGIFDENEVHEIRDPSLNKVELPLLSSLFVGEAHRASGINQMIMLEHLSFSATAAIVVYCRASSVRDFSRLFGFLGSVMGKHNAITTRSVGLTLSGHAIMFEGLRSTQGERSHLYLSLQCAQPRGSLELARALCQMLPLTDVERLHIPGFILGEAKKPTWSQLLGYFPGVQILEMGFLPRAIAMVLGEVSSDGNDPVVLPGLQTLVIDSGEHSFKDDMVLDLLLGSLLTRVQVHFPLSRLEIHDFVPSVDPRLDRLQSLVSRLVIARICQYYETALYAHPDDYSHTTSLRCISVTTLHGLQPSFSMANASAGGGIHAI</sequence>
<dbReference type="InterPro" id="IPR001810">
    <property type="entry name" value="F-box_dom"/>
</dbReference>